<organism evidence="8 9">
    <name type="scientific">Oedothorax gibbosus</name>
    <dbReference type="NCBI Taxonomy" id="931172"/>
    <lineage>
        <taxon>Eukaryota</taxon>
        <taxon>Metazoa</taxon>
        <taxon>Ecdysozoa</taxon>
        <taxon>Arthropoda</taxon>
        <taxon>Chelicerata</taxon>
        <taxon>Arachnida</taxon>
        <taxon>Araneae</taxon>
        <taxon>Araneomorphae</taxon>
        <taxon>Entelegynae</taxon>
        <taxon>Araneoidea</taxon>
        <taxon>Linyphiidae</taxon>
        <taxon>Erigoninae</taxon>
        <taxon>Oedothorax</taxon>
    </lineage>
</organism>
<evidence type="ECO:0000256" key="4">
    <source>
        <dbReference type="ARBA" id="ARBA00022989"/>
    </source>
</evidence>
<proteinExistence type="predicted"/>
<evidence type="ECO:0000313" key="9">
    <source>
        <dbReference type="Proteomes" id="UP000827092"/>
    </source>
</evidence>
<feature type="transmembrane region" description="Helical" evidence="7">
    <location>
        <begin position="76"/>
        <end position="94"/>
    </location>
</feature>
<comment type="caution">
    <text evidence="8">The sequence shown here is derived from an EMBL/GenBank/DDBJ whole genome shotgun (WGS) entry which is preliminary data.</text>
</comment>
<feature type="transmembrane region" description="Helical" evidence="7">
    <location>
        <begin position="369"/>
        <end position="388"/>
    </location>
</feature>
<dbReference type="Pfam" id="PF08395">
    <property type="entry name" value="7tm_7"/>
    <property type="match status" value="1"/>
</dbReference>
<keyword evidence="6" id="KW-0675">Receptor</keyword>
<feature type="transmembrane region" description="Helical" evidence="7">
    <location>
        <begin position="125"/>
        <end position="149"/>
    </location>
</feature>
<evidence type="ECO:0000256" key="2">
    <source>
        <dbReference type="ARBA" id="ARBA00022475"/>
    </source>
</evidence>
<feature type="transmembrane region" description="Helical" evidence="7">
    <location>
        <begin position="252"/>
        <end position="275"/>
    </location>
</feature>
<keyword evidence="3 7" id="KW-0812">Transmembrane</keyword>
<evidence type="ECO:0000313" key="8">
    <source>
        <dbReference type="EMBL" id="KAG8189194.1"/>
    </source>
</evidence>
<accession>A0AAV6UYE8</accession>
<keyword evidence="5 7" id="KW-0472">Membrane</keyword>
<reference evidence="8 9" key="1">
    <citation type="journal article" date="2022" name="Nat. Ecol. Evol.">
        <title>A masculinizing supergene underlies an exaggerated male reproductive morph in a spider.</title>
        <authorList>
            <person name="Hendrickx F."/>
            <person name="De Corte Z."/>
            <person name="Sonet G."/>
            <person name="Van Belleghem S.M."/>
            <person name="Kostlbacher S."/>
            <person name="Vangestel C."/>
        </authorList>
    </citation>
    <scope>NUCLEOTIDE SEQUENCE [LARGE SCALE GENOMIC DNA]</scope>
    <source>
        <strain evidence="8">W744_W776</strain>
    </source>
</reference>
<evidence type="ECO:0000256" key="3">
    <source>
        <dbReference type="ARBA" id="ARBA00022692"/>
    </source>
</evidence>
<protein>
    <recommendedName>
        <fullName evidence="10">Gustatory receptor</fullName>
    </recommendedName>
</protein>
<dbReference type="InterPro" id="IPR013604">
    <property type="entry name" value="7TM_chemorcpt"/>
</dbReference>
<keyword evidence="4 7" id="KW-1133">Transmembrane helix</keyword>
<evidence type="ECO:0008006" key="10">
    <source>
        <dbReference type="Google" id="ProtNLM"/>
    </source>
</evidence>
<keyword evidence="2" id="KW-1003">Cell membrane</keyword>
<dbReference type="GO" id="GO:0038023">
    <property type="term" value="F:signaling receptor activity"/>
    <property type="evidence" value="ECO:0007669"/>
    <property type="project" value="UniProtKB-ARBA"/>
</dbReference>
<dbReference type="GO" id="GO:0051606">
    <property type="term" value="P:detection of stimulus"/>
    <property type="evidence" value="ECO:0007669"/>
    <property type="project" value="UniProtKB-ARBA"/>
</dbReference>
<keyword evidence="9" id="KW-1185">Reference proteome</keyword>
<dbReference type="AlphaFoldDB" id="A0AAV6UYE8"/>
<dbReference type="Proteomes" id="UP000827092">
    <property type="component" value="Unassembled WGS sequence"/>
</dbReference>
<evidence type="ECO:0000256" key="7">
    <source>
        <dbReference type="SAM" id="Phobius"/>
    </source>
</evidence>
<evidence type="ECO:0000256" key="6">
    <source>
        <dbReference type="ARBA" id="ARBA00023170"/>
    </source>
</evidence>
<comment type="subcellular location">
    <subcellularLocation>
        <location evidence="1">Cell membrane</location>
        <topology evidence="1">Multi-pass membrane protein</topology>
    </subcellularLocation>
</comment>
<dbReference type="EMBL" id="JAFNEN010000219">
    <property type="protein sequence ID" value="KAG8189194.1"/>
    <property type="molecule type" value="Genomic_DNA"/>
</dbReference>
<dbReference type="GO" id="GO:0050909">
    <property type="term" value="P:sensory perception of taste"/>
    <property type="evidence" value="ECO:0007669"/>
    <property type="project" value="InterPro"/>
</dbReference>
<evidence type="ECO:0000256" key="1">
    <source>
        <dbReference type="ARBA" id="ARBA00004651"/>
    </source>
</evidence>
<feature type="transmembrane region" description="Helical" evidence="7">
    <location>
        <begin position="189"/>
        <end position="208"/>
    </location>
</feature>
<dbReference type="PANTHER" id="PTHR21421">
    <property type="entry name" value="GUSTATORY RECEPTOR"/>
    <property type="match status" value="1"/>
</dbReference>
<dbReference type="PANTHER" id="PTHR21421:SF29">
    <property type="entry name" value="GUSTATORY RECEPTOR 5A FOR TREHALOSE-RELATED"/>
    <property type="match status" value="1"/>
</dbReference>
<dbReference type="GO" id="GO:0005886">
    <property type="term" value="C:plasma membrane"/>
    <property type="evidence" value="ECO:0007669"/>
    <property type="project" value="UniProtKB-SubCell"/>
</dbReference>
<sequence length="389" mass="43904">MCCRQMRSDFDAIFKLGSLLGISITHDYDGKEDIPKVKENFFKKVYDVVINLVALFSLVVTILFAHNFTFSKAMTLTYAVQYLAAFLIRCYLIWGNNKIPKVIKTLSNLYENVSSSVYRSLKVSIYIQCVAFLLLNAIATSLTCLNGFYETRVQDAQFLTLFGHNITMKNSSFNTIPLLVVSYVANYTLSYFTITISIMCCCNVHLILRRLIVFYGEALCDSLKKECTKESFSENFTLFRKIIFGLNEADDALSFIVFFTYVTCISCFLNSLSAFFNLEDSSKTPFSAVEITFSFLYSVAIFFTITCSAAEVSTAGDRLKQRILCVSDCILNKNLPNDTLLSFMVMMDNIKSSNMSLTGWGMFTITRGFVLTTVGVVITYGVLLFQFAT</sequence>
<feature type="transmembrane region" description="Helical" evidence="7">
    <location>
        <begin position="45"/>
        <end position="64"/>
    </location>
</feature>
<gene>
    <name evidence="8" type="ORF">JTE90_013728</name>
</gene>
<feature type="transmembrane region" description="Helical" evidence="7">
    <location>
        <begin position="295"/>
        <end position="312"/>
    </location>
</feature>
<name>A0AAV6UYE8_9ARAC</name>
<evidence type="ECO:0000256" key="5">
    <source>
        <dbReference type="ARBA" id="ARBA00023136"/>
    </source>
</evidence>